<gene>
    <name evidence="1" type="ORF">OV287_45990</name>
</gene>
<evidence type="ECO:0000313" key="1">
    <source>
        <dbReference type="EMBL" id="MCY1081823.1"/>
    </source>
</evidence>
<sequence length="368" mass="39986">MSSPSELAVLSKSQPFPVPARSYPLPVDPDMLAVLIPTPQPGAVAAILLDDTLRLLQLGDTEANLTRVAKNYIPMVSAGNLESVSPAVLPDTCVYLQSRSLILYNLARKQPQLFMITHSLDESATWGRWLSVEPRRIAVQFRDMTNYLDTDRVQFRLRVLDVSGPEAKKLGELDLGTSGDFEWDAGNGVLVLWRDKQVRAYGPDLAGPIEHPLLAALGGLVSASLQLDELRLHPTQPLAVFTVRGNDPSGKDACSLWRATWAEGKAKLVPLAGFSPLESVRLGEFAPEGGWLAYSSTSKGLTRFYVQQVEETPGPPLAMGSVENVDLLCWTRAPLALAALAPDTQTVTRWSFARLPAAKGADARPPTK</sequence>
<reference evidence="1 2" key="1">
    <citation type="submission" date="2022-11" db="EMBL/GenBank/DDBJ databases">
        <title>Minimal conservation of predation-associated metabolite biosynthetic gene clusters underscores biosynthetic potential of Myxococcota including descriptions for ten novel species: Archangium lansinium sp. nov., Myxococcus landrumus sp. nov., Nannocystis bai.</title>
        <authorList>
            <person name="Ahearne A."/>
            <person name="Stevens C."/>
            <person name="Phillips K."/>
        </authorList>
    </citation>
    <scope>NUCLEOTIDE SEQUENCE [LARGE SCALE GENOMIC DNA]</scope>
    <source>
        <strain evidence="1 2">MIWBW</strain>
    </source>
</reference>
<dbReference type="EMBL" id="JAPNKA010000001">
    <property type="protein sequence ID" value="MCY1081823.1"/>
    <property type="molecule type" value="Genomic_DNA"/>
</dbReference>
<dbReference type="SUPFAM" id="SSF82171">
    <property type="entry name" value="DPP6 N-terminal domain-like"/>
    <property type="match status" value="1"/>
</dbReference>
<dbReference type="RefSeq" id="WP_267540408.1">
    <property type="nucleotide sequence ID" value="NZ_JAPNKA010000001.1"/>
</dbReference>
<proteinExistence type="predicted"/>
<evidence type="ECO:0000313" key="2">
    <source>
        <dbReference type="Proteomes" id="UP001207654"/>
    </source>
</evidence>
<name>A0ABT4AJE8_9BACT</name>
<accession>A0ABT4AJE8</accession>
<dbReference type="Proteomes" id="UP001207654">
    <property type="component" value="Unassembled WGS sequence"/>
</dbReference>
<protein>
    <submittedName>
        <fullName evidence="1">Uncharacterized protein</fullName>
    </submittedName>
</protein>
<organism evidence="1 2">
    <name type="scientific">Archangium lansingense</name>
    <dbReference type="NCBI Taxonomy" id="2995310"/>
    <lineage>
        <taxon>Bacteria</taxon>
        <taxon>Pseudomonadati</taxon>
        <taxon>Myxococcota</taxon>
        <taxon>Myxococcia</taxon>
        <taxon>Myxococcales</taxon>
        <taxon>Cystobacterineae</taxon>
        <taxon>Archangiaceae</taxon>
        <taxon>Archangium</taxon>
    </lineage>
</organism>
<keyword evidence="2" id="KW-1185">Reference proteome</keyword>
<comment type="caution">
    <text evidence="1">The sequence shown here is derived from an EMBL/GenBank/DDBJ whole genome shotgun (WGS) entry which is preliminary data.</text>
</comment>